<keyword evidence="1" id="KW-1133">Transmembrane helix</keyword>
<keyword evidence="1" id="KW-0812">Transmembrane</keyword>
<evidence type="ECO:0000256" key="1">
    <source>
        <dbReference type="SAM" id="Phobius"/>
    </source>
</evidence>
<proteinExistence type="predicted"/>
<accession>A0A0F9KLJ3</accession>
<keyword evidence="1" id="KW-0472">Membrane</keyword>
<dbReference type="EMBL" id="LAZR01008938">
    <property type="protein sequence ID" value="KKM75651.1"/>
    <property type="molecule type" value="Genomic_DNA"/>
</dbReference>
<gene>
    <name evidence="2" type="ORF">LCGC14_1388100</name>
</gene>
<reference evidence="2" key="1">
    <citation type="journal article" date="2015" name="Nature">
        <title>Complex archaea that bridge the gap between prokaryotes and eukaryotes.</title>
        <authorList>
            <person name="Spang A."/>
            <person name="Saw J.H."/>
            <person name="Jorgensen S.L."/>
            <person name="Zaremba-Niedzwiedzka K."/>
            <person name="Martijn J."/>
            <person name="Lind A.E."/>
            <person name="van Eijk R."/>
            <person name="Schleper C."/>
            <person name="Guy L."/>
            <person name="Ettema T.J."/>
        </authorList>
    </citation>
    <scope>NUCLEOTIDE SEQUENCE</scope>
</reference>
<evidence type="ECO:0000313" key="2">
    <source>
        <dbReference type="EMBL" id="KKM75651.1"/>
    </source>
</evidence>
<protein>
    <submittedName>
        <fullName evidence="2">Uncharacterized protein</fullName>
    </submittedName>
</protein>
<feature type="transmembrane region" description="Helical" evidence="1">
    <location>
        <begin position="22"/>
        <end position="43"/>
    </location>
</feature>
<name>A0A0F9KLJ3_9ZZZZ</name>
<dbReference type="AlphaFoldDB" id="A0A0F9KLJ3"/>
<sequence>MKIDLDECRDYAAKQRELNDSFWKGVCSGLLFAILCSILALSLR</sequence>
<organism evidence="2">
    <name type="scientific">marine sediment metagenome</name>
    <dbReference type="NCBI Taxonomy" id="412755"/>
    <lineage>
        <taxon>unclassified sequences</taxon>
        <taxon>metagenomes</taxon>
        <taxon>ecological metagenomes</taxon>
    </lineage>
</organism>
<comment type="caution">
    <text evidence="2">The sequence shown here is derived from an EMBL/GenBank/DDBJ whole genome shotgun (WGS) entry which is preliminary data.</text>
</comment>